<reference evidence="1" key="2">
    <citation type="submission" date="2016-08" db="EMBL/GenBank/DDBJ databases">
        <title>Klebsiella loci capsule.</title>
        <authorList>
            <person name="Holt K.E."/>
            <person name="Thomson N.R."/>
        </authorList>
    </citation>
    <scope>NUCLEOTIDE SEQUENCE</scope>
    <source>
        <strain evidence="1">INF188</strain>
    </source>
</reference>
<dbReference type="SUPFAM" id="SSF53756">
    <property type="entry name" value="UDP-Glycosyltransferase/glycogen phosphorylase"/>
    <property type="match status" value="1"/>
</dbReference>
<name>A0A1C3T0C7_KLEPN</name>
<keyword evidence="1" id="KW-0808">Transferase</keyword>
<dbReference type="EMBL" id="LT603717">
    <property type="protein sequence ID" value="SCA96012.1"/>
    <property type="molecule type" value="Genomic_DNA"/>
</dbReference>
<dbReference type="GO" id="GO:0016740">
    <property type="term" value="F:transferase activity"/>
    <property type="evidence" value="ECO:0007669"/>
    <property type="project" value="UniProtKB-KW"/>
</dbReference>
<gene>
    <name evidence="1" type="primary">KL141_00013</name>
</gene>
<reference evidence="1" key="1">
    <citation type="submission" date="2016-07" db="EMBL/GenBank/DDBJ databases">
        <authorList>
            <person name="Informatics P."/>
        </authorList>
    </citation>
    <scope>NUCLEOTIDE SEQUENCE</scope>
    <source>
        <strain evidence="1">INF188</strain>
    </source>
</reference>
<protein>
    <submittedName>
        <fullName evidence="1">Putative glycosyltransferase</fullName>
    </submittedName>
</protein>
<dbReference type="Gene3D" id="3.40.50.2000">
    <property type="entry name" value="Glycogen Phosphorylase B"/>
    <property type="match status" value="1"/>
</dbReference>
<dbReference type="AlphaFoldDB" id="A0A1C3T0C7"/>
<proteinExistence type="predicted"/>
<dbReference type="RefSeq" id="WP_135716241.1">
    <property type="nucleotide sequence ID" value="NZ_CAAGWQ010000001.1"/>
</dbReference>
<accession>A0A1C3T0C7</accession>
<organism evidence="1">
    <name type="scientific">Klebsiella pneumoniae</name>
    <dbReference type="NCBI Taxonomy" id="573"/>
    <lineage>
        <taxon>Bacteria</taxon>
        <taxon>Pseudomonadati</taxon>
        <taxon>Pseudomonadota</taxon>
        <taxon>Gammaproteobacteria</taxon>
        <taxon>Enterobacterales</taxon>
        <taxon>Enterobacteriaceae</taxon>
        <taxon>Klebsiella/Raoultella group</taxon>
        <taxon>Klebsiella</taxon>
        <taxon>Klebsiella pneumoniae complex</taxon>
    </lineage>
</organism>
<evidence type="ECO:0000313" key="1">
    <source>
        <dbReference type="EMBL" id="SCA96012.1"/>
    </source>
</evidence>
<sequence>MDIYYFPWVGTTNQYPARFKEILSTFSNVKELKIKVLLKELLKLNFQRHDAVVLNWFESRLINQKGNVSLKGVLDLFFRLIILRLKFKKVIFIRHNRYPHETNERMIPLVIWLIKLASFLPTNLVTHSPIIDFNNHEYVPHPLYSYPLIGQASLADTSSTYFIFGRINRYKKIEEVIEVFPSNKKLVIVGSCDDRNYLDELYALSGNYGNITINPSFLADEEIKKLLSCGAGMIINHADKDMIVSGSFFYGLTVGVRMLVVKTPFLEWVEGKVSKNVLSTFSNTKELGAFLEKDIFPGGYLHSDIEVINNSFGDIAVKNNILKLL</sequence>